<dbReference type="EMBL" id="KV744875">
    <property type="protein sequence ID" value="OCK82910.1"/>
    <property type="molecule type" value="Genomic_DNA"/>
</dbReference>
<evidence type="ECO:0000313" key="1">
    <source>
        <dbReference type="EMBL" id="OCK82910.1"/>
    </source>
</evidence>
<evidence type="ECO:0000313" key="2">
    <source>
        <dbReference type="Proteomes" id="UP000250266"/>
    </source>
</evidence>
<protein>
    <recommendedName>
        <fullName evidence="3">F-box domain-containing protein</fullName>
    </recommendedName>
</protein>
<name>A0A8E2JHK2_9PEZI</name>
<proteinExistence type="predicted"/>
<accession>A0A8E2JHK2</accession>
<organism evidence="1 2">
    <name type="scientific">Lepidopterella palustris CBS 459.81</name>
    <dbReference type="NCBI Taxonomy" id="1314670"/>
    <lineage>
        <taxon>Eukaryota</taxon>
        <taxon>Fungi</taxon>
        <taxon>Dikarya</taxon>
        <taxon>Ascomycota</taxon>
        <taxon>Pezizomycotina</taxon>
        <taxon>Dothideomycetes</taxon>
        <taxon>Pleosporomycetidae</taxon>
        <taxon>Mytilinidiales</taxon>
        <taxon>Argynnaceae</taxon>
        <taxon>Lepidopterella</taxon>
    </lineage>
</organism>
<dbReference type="Proteomes" id="UP000250266">
    <property type="component" value="Unassembled WGS sequence"/>
</dbReference>
<sequence>MFHILHNFSTNIHAALLNKQEFRNRQPSCRHRIMATVQWAVFHNLHIWRVFWSTAFQTRTETMIVPLSELPSQLLGYIAGYIPTRAFTAFRLTGRCVNEKSFHSLSVRYFRSLHAKFNRESFERPAVATHSKSGPGVRGIWLWLSHPSFRPPPALGRRQ</sequence>
<keyword evidence="2" id="KW-1185">Reference proteome</keyword>
<reference evidence="1 2" key="1">
    <citation type="journal article" date="2016" name="Nat. Commun.">
        <title>Ectomycorrhizal ecology is imprinted in the genome of the dominant symbiotic fungus Cenococcum geophilum.</title>
        <authorList>
            <consortium name="DOE Joint Genome Institute"/>
            <person name="Peter M."/>
            <person name="Kohler A."/>
            <person name="Ohm R.A."/>
            <person name="Kuo A."/>
            <person name="Krutzmann J."/>
            <person name="Morin E."/>
            <person name="Arend M."/>
            <person name="Barry K.W."/>
            <person name="Binder M."/>
            <person name="Choi C."/>
            <person name="Clum A."/>
            <person name="Copeland A."/>
            <person name="Grisel N."/>
            <person name="Haridas S."/>
            <person name="Kipfer T."/>
            <person name="LaButti K."/>
            <person name="Lindquist E."/>
            <person name="Lipzen A."/>
            <person name="Maire R."/>
            <person name="Meier B."/>
            <person name="Mihaltcheva S."/>
            <person name="Molinier V."/>
            <person name="Murat C."/>
            <person name="Poggeler S."/>
            <person name="Quandt C.A."/>
            <person name="Sperisen C."/>
            <person name="Tritt A."/>
            <person name="Tisserant E."/>
            <person name="Crous P.W."/>
            <person name="Henrissat B."/>
            <person name="Nehls U."/>
            <person name="Egli S."/>
            <person name="Spatafora J.W."/>
            <person name="Grigoriev I.V."/>
            <person name="Martin F.M."/>
        </authorList>
    </citation>
    <scope>NUCLEOTIDE SEQUENCE [LARGE SCALE GENOMIC DNA]</scope>
    <source>
        <strain evidence="1 2">CBS 459.81</strain>
    </source>
</reference>
<dbReference type="AlphaFoldDB" id="A0A8E2JHK2"/>
<gene>
    <name evidence="1" type="ORF">K432DRAFT_205829</name>
</gene>
<evidence type="ECO:0008006" key="3">
    <source>
        <dbReference type="Google" id="ProtNLM"/>
    </source>
</evidence>